<organism evidence="2 3">
    <name type="scientific">Bosea lupini</name>
    <dbReference type="NCBI Taxonomy" id="1036779"/>
    <lineage>
        <taxon>Bacteria</taxon>
        <taxon>Pseudomonadati</taxon>
        <taxon>Pseudomonadota</taxon>
        <taxon>Alphaproteobacteria</taxon>
        <taxon>Hyphomicrobiales</taxon>
        <taxon>Boseaceae</taxon>
        <taxon>Bosea</taxon>
    </lineage>
</organism>
<keyword evidence="3" id="KW-1185">Reference proteome</keyword>
<name>A0A1H7WH26_9HYPH</name>
<reference evidence="3" key="1">
    <citation type="submission" date="2016-10" db="EMBL/GenBank/DDBJ databases">
        <authorList>
            <person name="Varghese N."/>
            <person name="Submissions S."/>
        </authorList>
    </citation>
    <scope>NUCLEOTIDE SEQUENCE [LARGE SCALE GENOMIC DNA]</scope>
    <source>
        <strain evidence="3">LMG 26383,CCUG 61248,R- 45681</strain>
    </source>
</reference>
<evidence type="ECO:0000256" key="1">
    <source>
        <dbReference type="SAM" id="MobiDB-lite"/>
    </source>
</evidence>
<dbReference type="EMBL" id="FOAN01000008">
    <property type="protein sequence ID" value="SEM20197.1"/>
    <property type="molecule type" value="Genomic_DNA"/>
</dbReference>
<dbReference type="AlphaFoldDB" id="A0A1H7WH26"/>
<evidence type="ECO:0000313" key="2">
    <source>
        <dbReference type="EMBL" id="SEM20197.1"/>
    </source>
</evidence>
<gene>
    <name evidence="2" type="ORF">SAMN04515666_108149</name>
</gene>
<protein>
    <recommendedName>
        <fullName evidence="4">Transposase DDE domain-containing protein</fullName>
    </recommendedName>
</protein>
<sequence length="265" mass="29953">MSRPAAPSGRLKVGSARTMLDRAQERFGLWPARLAADSAYGSAENLAWLVHERGIEPHIPVFDKSQRSDGTFSRSDFAYDHARDLYTCPSGKELRPRQKAYRTERPLVDGEGVMRYRASKFDCDACLLKPQCSPNMPARKILRSIHEGSSRHGQGHRRDRRLCHLAARAEEGRNALRPSQAHPAARPTTTTRTQRRQRRVPPRRRSPEPQEARQAPAERTSDQDNVGGESARRQIAARDRLAQSRLFQQYPPIADIECLLPTGAF</sequence>
<dbReference type="Proteomes" id="UP000199664">
    <property type="component" value="Unassembled WGS sequence"/>
</dbReference>
<feature type="compositionally biased region" description="Low complexity" evidence="1">
    <location>
        <begin position="180"/>
        <end position="192"/>
    </location>
</feature>
<proteinExistence type="predicted"/>
<feature type="compositionally biased region" description="Basic residues" evidence="1">
    <location>
        <begin position="193"/>
        <end position="204"/>
    </location>
</feature>
<accession>A0A1H7WH26</accession>
<evidence type="ECO:0000313" key="3">
    <source>
        <dbReference type="Proteomes" id="UP000199664"/>
    </source>
</evidence>
<dbReference type="PANTHER" id="PTHR33408">
    <property type="entry name" value="TRANSPOSASE"/>
    <property type="match status" value="1"/>
</dbReference>
<dbReference type="STRING" id="1036779.SAMN04515666_108149"/>
<feature type="region of interest" description="Disordered" evidence="1">
    <location>
        <begin position="171"/>
        <end position="234"/>
    </location>
</feature>
<evidence type="ECO:0008006" key="4">
    <source>
        <dbReference type="Google" id="ProtNLM"/>
    </source>
</evidence>